<organism evidence="1 2">
    <name type="scientific">Sulfurimonas diazotrophicus</name>
    <dbReference type="NCBI Taxonomy" id="3131939"/>
    <lineage>
        <taxon>Bacteria</taxon>
        <taxon>Pseudomonadati</taxon>
        <taxon>Campylobacterota</taxon>
        <taxon>Epsilonproteobacteria</taxon>
        <taxon>Campylobacterales</taxon>
        <taxon>Sulfurimonadaceae</taxon>
        <taxon>Sulfurimonas</taxon>
    </lineage>
</organism>
<dbReference type="Gene3D" id="3.40.50.300">
    <property type="entry name" value="P-loop containing nucleotide triphosphate hydrolases"/>
    <property type="match status" value="1"/>
</dbReference>
<name>A0ABZ3H9L9_9BACT</name>
<dbReference type="Pfam" id="PF05673">
    <property type="entry name" value="DUF815"/>
    <property type="match status" value="1"/>
</dbReference>
<protein>
    <submittedName>
        <fullName evidence="1">ATP-binding protein</fullName>
    </submittedName>
</protein>
<keyword evidence="1" id="KW-0067">ATP-binding</keyword>
<evidence type="ECO:0000313" key="1">
    <source>
        <dbReference type="EMBL" id="XAU14425.1"/>
    </source>
</evidence>
<reference evidence="1 2" key="1">
    <citation type="submission" date="2024-03" db="EMBL/GenBank/DDBJ databases">
        <title>Sulfurimonas sp. HSL3-1.</title>
        <authorList>
            <person name="Wang S."/>
        </authorList>
    </citation>
    <scope>NUCLEOTIDE SEQUENCE [LARGE SCALE GENOMIC DNA]</scope>
    <source>
        <strain evidence="1 2">HSL3-1</strain>
    </source>
</reference>
<gene>
    <name evidence="1" type="ORF">WCY31_09205</name>
</gene>
<accession>A0ABZ3H9L9</accession>
<dbReference type="PANTHER" id="PTHR42935:SF1">
    <property type="entry name" value="SLR0930 PROTEIN"/>
    <property type="match status" value="1"/>
</dbReference>
<keyword evidence="1" id="KW-0547">Nucleotide-binding</keyword>
<dbReference type="EMBL" id="CP147920">
    <property type="protein sequence ID" value="XAU14425.1"/>
    <property type="molecule type" value="Genomic_DNA"/>
</dbReference>
<evidence type="ECO:0000313" key="2">
    <source>
        <dbReference type="Proteomes" id="UP001447842"/>
    </source>
</evidence>
<sequence length="255" mass="29296">MIAWNTTLAAVFRRRTETLKPIARIDAMPLEALINIDRQKAALVENTENFLAGRFANNVLLWGSRGTGKSSLVKALLQAYAEEGLRIVEFFKEDLRYLPEVIDELRDEPYRFILFLDDLTFGETDLSYTYLKSAMEGSIESAPENVRVYATSNRRHLVPEYMSDNEGTTVKDGELHYGDSVEEKISLADRFGLWLSFYQGTQDDYLVMVEHYFKGVDADRELLMREALRFSAARASRSGRTAQQFYLHYMQRLGA</sequence>
<dbReference type="SUPFAM" id="SSF52540">
    <property type="entry name" value="P-loop containing nucleoside triphosphate hydrolases"/>
    <property type="match status" value="1"/>
</dbReference>
<dbReference type="InterPro" id="IPR008533">
    <property type="entry name" value="DUF815"/>
</dbReference>
<dbReference type="PANTHER" id="PTHR42935">
    <property type="entry name" value="SLR0930 PROTEIN"/>
    <property type="match status" value="1"/>
</dbReference>
<dbReference type="GO" id="GO:0005524">
    <property type="term" value="F:ATP binding"/>
    <property type="evidence" value="ECO:0007669"/>
    <property type="project" value="UniProtKB-KW"/>
</dbReference>
<keyword evidence="2" id="KW-1185">Reference proteome</keyword>
<proteinExistence type="predicted"/>
<dbReference type="InterPro" id="IPR027417">
    <property type="entry name" value="P-loop_NTPase"/>
</dbReference>
<dbReference type="Proteomes" id="UP001447842">
    <property type="component" value="Chromosome"/>
</dbReference>
<dbReference type="RefSeq" id="WP_345972158.1">
    <property type="nucleotide sequence ID" value="NZ_CP147920.1"/>
</dbReference>